<gene>
    <name evidence="2" type="ORF">HINF_LOCUS25738</name>
    <name evidence="1" type="ORF">HINF_LOCUS28368</name>
</gene>
<comment type="caution">
    <text evidence="1">The sequence shown here is derived from an EMBL/GenBank/DDBJ whole genome shotgun (WGS) entry which is preliminary data.</text>
</comment>
<organism evidence="1">
    <name type="scientific">Hexamita inflata</name>
    <dbReference type="NCBI Taxonomy" id="28002"/>
    <lineage>
        <taxon>Eukaryota</taxon>
        <taxon>Metamonada</taxon>
        <taxon>Diplomonadida</taxon>
        <taxon>Hexamitidae</taxon>
        <taxon>Hexamitinae</taxon>
        <taxon>Hexamita</taxon>
    </lineage>
</organism>
<protein>
    <submittedName>
        <fullName evidence="2">Hypothetical_protein</fullName>
    </submittedName>
</protein>
<evidence type="ECO:0000313" key="1">
    <source>
        <dbReference type="EMBL" id="CAI9940723.1"/>
    </source>
</evidence>
<dbReference type="EMBL" id="CATOUU010000681">
    <property type="protein sequence ID" value="CAI9940723.1"/>
    <property type="molecule type" value="Genomic_DNA"/>
</dbReference>
<dbReference type="AlphaFoldDB" id="A0AA86UHV3"/>
<name>A0AA86UHV3_9EUKA</name>
<keyword evidence="3" id="KW-1185">Reference proteome</keyword>
<reference evidence="2 3" key="2">
    <citation type="submission" date="2024-07" db="EMBL/GenBank/DDBJ databases">
        <authorList>
            <person name="Akdeniz Z."/>
        </authorList>
    </citation>
    <scope>NUCLEOTIDE SEQUENCE [LARGE SCALE GENOMIC DNA]</scope>
</reference>
<dbReference type="EMBL" id="CAXDID020000077">
    <property type="protein sequence ID" value="CAL6016916.1"/>
    <property type="molecule type" value="Genomic_DNA"/>
</dbReference>
<accession>A0AA86UHV3</accession>
<proteinExistence type="predicted"/>
<evidence type="ECO:0000313" key="2">
    <source>
        <dbReference type="EMBL" id="CAL6016916.1"/>
    </source>
</evidence>
<dbReference type="Proteomes" id="UP001642409">
    <property type="component" value="Unassembled WGS sequence"/>
</dbReference>
<sequence length="113" mass="13354">MSQQQQSTEPLFNVVIKKNSIYQQLQLSKYYLQLCKLELKVGRVVVEGPEEVIHEVLQDALENKWDAEMVENQLCIFSQFGQNQKVNDQCKLRQFKETGTFEEAVRAWFQKRL</sequence>
<evidence type="ECO:0000313" key="3">
    <source>
        <dbReference type="Proteomes" id="UP001642409"/>
    </source>
</evidence>
<reference evidence="1" key="1">
    <citation type="submission" date="2023-06" db="EMBL/GenBank/DDBJ databases">
        <authorList>
            <person name="Kurt Z."/>
        </authorList>
    </citation>
    <scope>NUCLEOTIDE SEQUENCE</scope>
</reference>